<sequence length="151" mass="17092">MLVQCPNCKSLFDLPQASFTVSKFRCSTCQHVWENQHKILSIGQHKPNHIFNWILLWSAMGVIAVSLYIGYPCLDVFLADLKTKFYSNNVAPFIFNESDEKGTISSEGIPHISEMSTAFKVNEVDEREDQKDELSDLSNSHFPSSDSEKTA</sequence>
<dbReference type="OrthoDB" id="7159357at2"/>
<feature type="transmembrane region" description="Helical" evidence="2">
    <location>
        <begin position="50"/>
        <end position="71"/>
    </location>
</feature>
<keyword evidence="2" id="KW-1133">Transmembrane helix</keyword>
<dbReference type="InterPro" id="IPR011723">
    <property type="entry name" value="Znf/thioredoxin_put"/>
</dbReference>
<feature type="compositionally biased region" description="Basic and acidic residues" evidence="1">
    <location>
        <begin position="122"/>
        <end position="134"/>
    </location>
</feature>
<name>A0A077AUP0_9PROT</name>
<keyword evidence="5" id="KW-1185">Reference proteome</keyword>
<feature type="region of interest" description="Disordered" evidence="1">
    <location>
        <begin position="122"/>
        <end position="151"/>
    </location>
</feature>
<accession>A0A077AUP0</accession>
<proteinExistence type="predicted"/>
<dbReference type="Proteomes" id="UP000028926">
    <property type="component" value="Chromosome"/>
</dbReference>
<protein>
    <recommendedName>
        <fullName evidence="3">Zinc finger/thioredoxin putative domain-containing protein</fullName>
    </recommendedName>
</protein>
<evidence type="ECO:0000313" key="4">
    <source>
        <dbReference type="EMBL" id="AIK96116.1"/>
    </source>
</evidence>
<reference evidence="4 5" key="1">
    <citation type="submission" date="2014-07" db="EMBL/GenBank/DDBJ databases">
        <title>Comparative genomic insights into amoeba endosymbionts belonging to the families of Holosporaceae and Candidatus Midichloriaceae within Rickettsiales.</title>
        <authorList>
            <person name="Wang Z."/>
            <person name="Wu M."/>
        </authorList>
    </citation>
    <scope>NUCLEOTIDE SEQUENCE [LARGE SCALE GENOMIC DNA]</scope>
    <source>
        <strain evidence="4">PRA3</strain>
    </source>
</reference>
<evidence type="ECO:0000259" key="3">
    <source>
        <dbReference type="Pfam" id="PF13717"/>
    </source>
</evidence>
<feature type="domain" description="Zinc finger/thioredoxin putative" evidence="3">
    <location>
        <begin position="1"/>
        <end position="33"/>
    </location>
</feature>
<keyword evidence="2" id="KW-0472">Membrane</keyword>
<gene>
    <name evidence="4" type="ORF">ID47_04210</name>
</gene>
<evidence type="ECO:0000256" key="1">
    <source>
        <dbReference type="SAM" id="MobiDB-lite"/>
    </source>
</evidence>
<organism evidence="4 5">
    <name type="scientific">Candidatus Odyssella acanthamoebae</name>
    <dbReference type="NCBI Taxonomy" id="91604"/>
    <lineage>
        <taxon>Bacteria</taxon>
        <taxon>Pseudomonadati</taxon>
        <taxon>Pseudomonadota</taxon>
        <taxon>Alphaproteobacteria</taxon>
        <taxon>Holosporales</taxon>
        <taxon>Candidatus Paracaedibacteraceae</taxon>
        <taxon>Candidatus Odyssella</taxon>
    </lineage>
</organism>
<dbReference type="KEGG" id="paca:ID47_04210"/>
<dbReference type="HOGENOM" id="CLU_1728015_0_0_5"/>
<dbReference type="AlphaFoldDB" id="A0A077AUP0"/>
<evidence type="ECO:0000313" key="5">
    <source>
        <dbReference type="Proteomes" id="UP000028926"/>
    </source>
</evidence>
<keyword evidence="2" id="KW-0812">Transmembrane</keyword>
<evidence type="ECO:0000256" key="2">
    <source>
        <dbReference type="SAM" id="Phobius"/>
    </source>
</evidence>
<dbReference type="RefSeq" id="WP_038464129.1">
    <property type="nucleotide sequence ID" value="NZ_CP008941.1"/>
</dbReference>
<feature type="compositionally biased region" description="Polar residues" evidence="1">
    <location>
        <begin position="136"/>
        <end position="145"/>
    </location>
</feature>
<dbReference type="EMBL" id="CP008941">
    <property type="protein sequence ID" value="AIK96116.1"/>
    <property type="molecule type" value="Genomic_DNA"/>
</dbReference>
<dbReference type="Pfam" id="PF13717">
    <property type="entry name" value="Zn_ribbon_4"/>
    <property type="match status" value="1"/>
</dbReference>